<evidence type="ECO:0000256" key="8">
    <source>
        <dbReference type="ARBA" id="ARBA00022679"/>
    </source>
</evidence>
<dbReference type="PROSITE" id="PS52053">
    <property type="entry name" value="NEL"/>
    <property type="match status" value="1"/>
</dbReference>
<dbReference type="Proteomes" id="UP000628137">
    <property type="component" value="Unassembled WGS sequence"/>
</dbReference>
<reference evidence="17 19" key="1">
    <citation type="journal article" date="2020" name="Microorganisms">
        <title>Reliable Identification of Environmental Pseudomonas Isolates Using the rpoD Gene.</title>
        <authorList>
            <consortium name="The Broad Institute Genome Sequencing Platform"/>
            <person name="Girard L."/>
            <person name="Lood C."/>
            <person name="Rokni-Zadeh H."/>
            <person name="van Noort V."/>
            <person name="Lavigne R."/>
            <person name="De Mot R."/>
        </authorList>
    </citation>
    <scope>NUCLEOTIDE SEQUENCE</scope>
    <source>
        <strain evidence="17 19">RW4S2</strain>
    </source>
</reference>
<comment type="PTM">
    <text evidence="14">Ubiquitinated in the presence of host E1 ubiquitin-activating enzyme, E2 ubiquitin-conjugating enzyme and ubiquitin.</text>
</comment>
<keyword evidence="13 14" id="KW-1035">Host cytoplasm</keyword>
<gene>
    <name evidence="18" type="ORF">HU738_020930</name>
    <name evidence="17" type="ORF">HU738_19390</name>
</gene>
<keyword evidence="9" id="KW-0677">Repeat</keyword>
<comment type="caution">
    <text evidence="17">The sequence shown here is derived from an EMBL/GenBank/DDBJ whole genome shotgun (WGS) entry which is preliminary data.</text>
</comment>
<dbReference type="Pfam" id="PF20178">
    <property type="entry name" value="ToxA_N"/>
    <property type="match status" value="1"/>
</dbReference>
<dbReference type="InterPro" id="IPR032675">
    <property type="entry name" value="LRR_dom_sf"/>
</dbReference>
<evidence type="ECO:0000313" key="17">
    <source>
        <dbReference type="EMBL" id="MBC3472724.1"/>
    </source>
</evidence>
<dbReference type="Pfam" id="PF14496">
    <property type="entry name" value="NEL"/>
    <property type="match status" value="1"/>
</dbReference>
<dbReference type="GO" id="GO:0005576">
    <property type="term" value="C:extracellular region"/>
    <property type="evidence" value="ECO:0007669"/>
    <property type="project" value="UniProtKB-SubCell"/>
</dbReference>
<feature type="region of interest" description="Disordered" evidence="15">
    <location>
        <begin position="1"/>
        <end position="23"/>
    </location>
</feature>
<dbReference type="PANTHER" id="PTHR47114:SF2">
    <property type="entry name" value="OLIGODENDROCYTE-MYELIN GLYCOPROTEIN"/>
    <property type="match status" value="1"/>
</dbReference>
<keyword evidence="12" id="KW-0843">Virulence</keyword>
<evidence type="ECO:0000256" key="3">
    <source>
        <dbReference type="ARBA" id="ARBA00004613"/>
    </source>
</evidence>
<evidence type="ECO:0000256" key="14">
    <source>
        <dbReference type="PROSITE-ProRule" id="PRU01398"/>
    </source>
</evidence>
<keyword evidence="11 14" id="KW-0832">Ubl conjugation</keyword>
<evidence type="ECO:0000313" key="18">
    <source>
        <dbReference type="EMBL" id="MBV4543516.1"/>
    </source>
</evidence>
<dbReference type="EMBL" id="JABWRP020000018">
    <property type="protein sequence ID" value="MBV4543516.1"/>
    <property type="molecule type" value="Genomic_DNA"/>
</dbReference>
<evidence type="ECO:0000313" key="19">
    <source>
        <dbReference type="Proteomes" id="UP000628137"/>
    </source>
</evidence>
<name>A0A923K5L8_9PSED</name>
<evidence type="ECO:0000256" key="1">
    <source>
        <dbReference type="ARBA" id="ARBA00000900"/>
    </source>
</evidence>
<protein>
    <recommendedName>
        <fullName evidence="5">RING-type E3 ubiquitin transferase</fullName>
        <ecNumber evidence="5">2.3.2.27</ecNumber>
    </recommendedName>
</protein>
<proteinExistence type="inferred from homology"/>
<dbReference type="InterPro" id="IPR046673">
    <property type="entry name" value="ToxA_N"/>
</dbReference>
<dbReference type="SMART" id="SM00369">
    <property type="entry name" value="LRR_TYP"/>
    <property type="match status" value="3"/>
</dbReference>
<keyword evidence="10 14" id="KW-0833">Ubl conjugation pathway</keyword>
<evidence type="ECO:0000256" key="2">
    <source>
        <dbReference type="ARBA" id="ARBA00004192"/>
    </source>
</evidence>
<feature type="active site" description="Glycyl thioester intermediate" evidence="14">
    <location>
        <position position="1320"/>
    </location>
</feature>
<evidence type="ECO:0000256" key="5">
    <source>
        <dbReference type="ARBA" id="ARBA00012483"/>
    </source>
</evidence>
<dbReference type="GO" id="GO:0061630">
    <property type="term" value="F:ubiquitin protein ligase activity"/>
    <property type="evidence" value="ECO:0007669"/>
    <property type="project" value="UniProtKB-EC"/>
</dbReference>
<evidence type="ECO:0000256" key="12">
    <source>
        <dbReference type="ARBA" id="ARBA00023026"/>
    </source>
</evidence>
<evidence type="ECO:0000256" key="10">
    <source>
        <dbReference type="ARBA" id="ARBA00022786"/>
    </source>
</evidence>
<dbReference type="InterPro" id="IPR003591">
    <property type="entry name" value="Leu-rich_rpt_typical-subtyp"/>
</dbReference>
<comment type="subcellular location">
    <subcellularLocation>
        <location evidence="2">Host cytoplasm</location>
    </subcellularLocation>
    <subcellularLocation>
        <location evidence="3">Secreted</location>
    </subcellularLocation>
</comment>
<dbReference type="GO" id="GO:0030430">
    <property type="term" value="C:host cell cytoplasm"/>
    <property type="evidence" value="ECO:0007669"/>
    <property type="project" value="UniProtKB-SubCell"/>
</dbReference>
<dbReference type="GO" id="GO:0016567">
    <property type="term" value="P:protein ubiquitination"/>
    <property type="evidence" value="ECO:0007669"/>
    <property type="project" value="InterPro"/>
</dbReference>
<sequence length="1521" mass="170222">MLNRKFPNVQAPHEVAADPPVSESALSQKITDTFIHQRTPQWIKAASVADIRTLRKLYLQHKTTQQQVSAATAAAVTPHAFADTAFSEAFANLLPDDQPLKQLLWQDKVYKLEGFSVPRLEPEDKTQPALARLMQNFAENATPLDGSGLVAVGSNTVLSGDVGTFIATCRRLDVGARYQTQQDSIFEKNAALLMEDKLAGFKLAVQMAFLKGAIKADVRDALLASVSGSAQANGETTPAATAVPARPGDAPVLTAYPGLMSMLGVRVHEALFVQLRGVDDQDDGIVVYLPGQPEPLRWFASKLDWVKEMAGSLKHDDQLAAFIQLIALEDRAAFFATLQLRLKDDEPDLEVEGDTHHEPVFKRWVDEQIERVKADARLLLVPTADADAKASRERLEAWSSLGWGLASLAGFFIPVVGALLLAHLVTHVCTEVFEGVEDWAEGHDHEALQHVLNVAETVAAAAVTTAVAAGAGAAASAFERSAFVDGLEPVGVGPHTQRLWSDDLTPYRTSAQGARLEDDGLYHSGARRLLRVDEHYYEVCQVEEQGPWRLRHPLRPTAYGPVVEGNGERFWRVRGELPQAWNDEAKLLDRLWPQERPLDPLQARRVLQAACTDVDELRGIAVENRALPANLRDTLRRFEADERIERFFGKPPVLAPFDDQELLEWCRQRPQFAGMDGERLHGALEENASHLRSELFRHLTEIEPSTDKAAQVIRRDFSGLPHDYVSDLVTTLSASEREVIEIRGRLPLSVSQRARSLLQLARLNRAQQGLMLRNAYVDGAGELAFNLFAQVDHWPLNTRLELRKGSSSGRLLAVLNPQSPEATQQILVHLDGQFHLYDHRGLELEAQPAEPDDFFQAIHDLLTPSQRDRLELDQAHPVDALRQRVLSKLPGERQRLMAVLGQVESKGWFNPGQRLPDGRVGYPLGGGTSNQSGAYRQLRRRLAALYHGDSPERIQDHMDRVLDTEDPFEQLVYEEQNLQMLDSRLDQWVSAAPEAELAARRQVSQRLRAAWRRQLDIDMEHLALQGRILDLSGCQVSTLPELTRELDFHFVTSMLMVNTPLQEVPASFFSCFAGLQRLNLSRNALQALPEGIRQLGQLRRLQLSYNRIRWNDAATRILGELHNLVSLDLSFNPLRTMALRFARVPALRRLQLMHCGLLEWPEGLQLCSQLRLVNLNSNVLSGIPDAIMQMPYEFRASIQLERNAIQRRRLELLYARPAHPMHGPNVAEGLVPAARALWVTGEQAEARGARWDRLFPDHADAEQQDSVLRILSDLRESADFRNMAYREVLTRQVWSVLDAMDADAQLAQELHSIADDPVTCADSVAERFADLQLRVLVANAERAAPGQRDELLKLGSGMFRLQTLEAFIHEDIEQRLQATPDLDQIEARLYYIVNLAAELQLPGQPASMRFSNLSGGNAYQLAKALAYVNAAETVEAKARFLSEQAFWTAWLQSQYPDEFAALTDEFDTLGVELDESRETLSDGQYKDQWDALTADRAARLSRLRILLTTQVLETGQTSHPD</sequence>
<keyword evidence="7" id="KW-0433">Leucine-rich repeat</keyword>
<dbReference type="RefSeq" id="WP_186603714.1">
    <property type="nucleotide sequence ID" value="NZ_JABWRP020000018.1"/>
</dbReference>
<dbReference type="InterPro" id="IPR029487">
    <property type="entry name" value="NEL_dom"/>
</dbReference>
<evidence type="ECO:0000256" key="15">
    <source>
        <dbReference type="SAM" id="MobiDB-lite"/>
    </source>
</evidence>
<reference evidence="17" key="2">
    <citation type="submission" date="2020-07" db="EMBL/GenBank/DDBJ databases">
        <authorList>
            <person name="Lood C."/>
            <person name="Girard L."/>
        </authorList>
    </citation>
    <scope>NUCLEOTIDE SEQUENCE</scope>
    <source>
        <strain evidence="17">RW4S2</strain>
    </source>
</reference>
<dbReference type="EMBL" id="JABWRP010000018">
    <property type="protein sequence ID" value="MBC3472724.1"/>
    <property type="molecule type" value="Genomic_DNA"/>
</dbReference>
<evidence type="ECO:0000256" key="11">
    <source>
        <dbReference type="ARBA" id="ARBA00022843"/>
    </source>
</evidence>
<evidence type="ECO:0000256" key="4">
    <source>
        <dbReference type="ARBA" id="ARBA00009868"/>
    </source>
</evidence>
<evidence type="ECO:0000256" key="9">
    <source>
        <dbReference type="ARBA" id="ARBA00022737"/>
    </source>
</evidence>
<comment type="catalytic activity">
    <reaction evidence="1">
        <text>S-ubiquitinyl-[E2 ubiquitin-conjugating enzyme]-L-cysteine + [acceptor protein]-L-lysine = [E2 ubiquitin-conjugating enzyme]-L-cysteine + N(6)-ubiquitinyl-[acceptor protein]-L-lysine.</text>
        <dbReference type="EC" id="2.3.2.27"/>
    </reaction>
</comment>
<comment type="similarity">
    <text evidence="4 14">Belongs to the LRR-containing bacterial E3 ligase family.</text>
</comment>
<dbReference type="SUPFAM" id="SSF52058">
    <property type="entry name" value="L domain-like"/>
    <property type="match status" value="1"/>
</dbReference>
<organism evidence="17">
    <name type="scientific">Pseudomonas vlassakiae</name>
    <dbReference type="NCBI Taxonomy" id="485888"/>
    <lineage>
        <taxon>Bacteria</taxon>
        <taxon>Pseudomonadati</taxon>
        <taxon>Pseudomonadota</taxon>
        <taxon>Gammaproteobacteria</taxon>
        <taxon>Pseudomonadales</taxon>
        <taxon>Pseudomonadaceae</taxon>
        <taxon>Pseudomonas</taxon>
    </lineage>
</organism>
<dbReference type="InterPro" id="IPR051071">
    <property type="entry name" value="LRR-bact_E3_ubiq_ligases"/>
</dbReference>
<dbReference type="Gene3D" id="1.20.58.360">
    <property type="entry name" value="Shigella T3SS effector IpaH defines"/>
    <property type="match status" value="1"/>
</dbReference>
<dbReference type="Gene3D" id="3.80.10.10">
    <property type="entry name" value="Ribonuclease Inhibitor"/>
    <property type="match status" value="1"/>
</dbReference>
<evidence type="ECO:0000256" key="7">
    <source>
        <dbReference type="ARBA" id="ARBA00022614"/>
    </source>
</evidence>
<evidence type="ECO:0000256" key="13">
    <source>
        <dbReference type="ARBA" id="ARBA00023200"/>
    </source>
</evidence>
<dbReference type="InterPro" id="IPR001611">
    <property type="entry name" value="Leu-rich_rpt"/>
</dbReference>
<dbReference type="Pfam" id="PF13855">
    <property type="entry name" value="LRR_8"/>
    <property type="match status" value="1"/>
</dbReference>
<reference evidence="18" key="3">
    <citation type="submission" date="2021-06" db="EMBL/GenBank/DDBJ databases">
        <title>Updating the genus Pseudomonas: Description of 43 new species and partition of the Pseudomonas putida group.</title>
        <authorList>
            <person name="Girard L."/>
            <person name="Lood C."/>
            <person name="Vandamme P."/>
            <person name="Rokni-Zadeh H."/>
            <person name="Van Noort V."/>
            <person name="Hofte M."/>
            <person name="Lavigne R."/>
            <person name="De Mot R."/>
        </authorList>
    </citation>
    <scope>NUCLEOTIDE SEQUENCE</scope>
    <source>
        <strain evidence="18">RW4S2</strain>
    </source>
</reference>
<dbReference type="EC" id="2.3.2.27" evidence="5"/>
<keyword evidence="8 14" id="KW-0808">Transferase</keyword>
<evidence type="ECO:0000256" key="6">
    <source>
        <dbReference type="ARBA" id="ARBA00022525"/>
    </source>
</evidence>
<feature type="domain" description="NEL" evidence="16">
    <location>
        <begin position="1230"/>
        <end position="1521"/>
    </location>
</feature>
<accession>A0A923K5L8</accession>
<dbReference type="PANTHER" id="PTHR47114">
    <property type="match status" value="1"/>
</dbReference>
<evidence type="ECO:0000259" key="16">
    <source>
        <dbReference type="PROSITE" id="PS52053"/>
    </source>
</evidence>
<keyword evidence="6 14" id="KW-0964">Secreted</keyword>
<keyword evidence="19" id="KW-1185">Reference proteome</keyword>